<feature type="compositionally biased region" description="Pro residues" evidence="1">
    <location>
        <begin position="12"/>
        <end position="22"/>
    </location>
</feature>
<feature type="compositionally biased region" description="Low complexity" evidence="1">
    <location>
        <begin position="1"/>
        <end position="11"/>
    </location>
</feature>
<reference evidence="2" key="2">
    <citation type="submission" date="2021-12" db="EMBL/GenBank/DDBJ databases">
        <title>Resequencing data analysis of finger millet.</title>
        <authorList>
            <person name="Hatakeyama M."/>
            <person name="Aluri S."/>
            <person name="Balachadran M.T."/>
            <person name="Sivarajan S.R."/>
            <person name="Poveda L."/>
            <person name="Shimizu-Inatsugi R."/>
            <person name="Schlapbach R."/>
            <person name="Sreeman S.M."/>
            <person name="Shimizu K.K."/>
        </authorList>
    </citation>
    <scope>NUCLEOTIDE SEQUENCE</scope>
</reference>
<reference evidence="2" key="1">
    <citation type="journal article" date="2018" name="DNA Res.">
        <title>Multiple hybrid de novo genome assembly of finger millet, an orphan allotetraploid crop.</title>
        <authorList>
            <person name="Hatakeyama M."/>
            <person name="Aluri S."/>
            <person name="Balachadran M.T."/>
            <person name="Sivarajan S.R."/>
            <person name="Patrignani A."/>
            <person name="Gruter S."/>
            <person name="Poveda L."/>
            <person name="Shimizu-Inatsugi R."/>
            <person name="Baeten J."/>
            <person name="Francoijs K.J."/>
            <person name="Nataraja K.N."/>
            <person name="Reddy Y.A.N."/>
            <person name="Phadnis S."/>
            <person name="Ravikumar R.L."/>
            <person name="Schlapbach R."/>
            <person name="Sreeman S.M."/>
            <person name="Shimizu K.K."/>
        </authorList>
    </citation>
    <scope>NUCLEOTIDE SEQUENCE</scope>
</reference>
<dbReference type="EMBL" id="BQKI01000073">
    <property type="protein sequence ID" value="GJN17429.1"/>
    <property type="molecule type" value="Genomic_DNA"/>
</dbReference>
<dbReference type="Proteomes" id="UP001054889">
    <property type="component" value="Unassembled WGS sequence"/>
</dbReference>
<dbReference type="AlphaFoldDB" id="A0AAV5E2A8"/>
<feature type="region of interest" description="Disordered" evidence="1">
    <location>
        <begin position="1"/>
        <end position="49"/>
    </location>
</feature>
<gene>
    <name evidence="2" type="primary">gb04492</name>
    <name evidence="2" type="ORF">PR202_gb04492</name>
</gene>
<organism evidence="2 3">
    <name type="scientific">Eleusine coracana subsp. coracana</name>
    <dbReference type="NCBI Taxonomy" id="191504"/>
    <lineage>
        <taxon>Eukaryota</taxon>
        <taxon>Viridiplantae</taxon>
        <taxon>Streptophyta</taxon>
        <taxon>Embryophyta</taxon>
        <taxon>Tracheophyta</taxon>
        <taxon>Spermatophyta</taxon>
        <taxon>Magnoliopsida</taxon>
        <taxon>Liliopsida</taxon>
        <taxon>Poales</taxon>
        <taxon>Poaceae</taxon>
        <taxon>PACMAD clade</taxon>
        <taxon>Chloridoideae</taxon>
        <taxon>Cynodonteae</taxon>
        <taxon>Eleusininae</taxon>
        <taxon>Eleusine</taxon>
    </lineage>
</organism>
<feature type="region of interest" description="Disordered" evidence="1">
    <location>
        <begin position="95"/>
        <end position="178"/>
    </location>
</feature>
<sequence>MAAEAAHAEVQAPPPPPAPGAAPPEKRALPVSNEGEEDPPPPEPKRRRPCVAALDGVPCATAAVAEASGPGSGCDASFSFHHARTGFVVALETTPKFGSFNPPAAAEPAGLDAKPDADGEGSPETDERAPASSGSGAKGDGDNNEENSRSQSVGVEAGGGQCHADENDDDPVLTVDHQ</sequence>
<evidence type="ECO:0000256" key="1">
    <source>
        <dbReference type="SAM" id="MobiDB-lite"/>
    </source>
</evidence>
<comment type="caution">
    <text evidence="2">The sequence shown here is derived from an EMBL/GenBank/DDBJ whole genome shotgun (WGS) entry which is preliminary data.</text>
</comment>
<evidence type="ECO:0000313" key="2">
    <source>
        <dbReference type="EMBL" id="GJN17429.1"/>
    </source>
</evidence>
<proteinExistence type="predicted"/>
<name>A0AAV5E2A8_ELECO</name>
<keyword evidence="3" id="KW-1185">Reference proteome</keyword>
<evidence type="ECO:0000313" key="3">
    <source>
        <dbReference type="Proteomes" id="UP001054889"/>
    </source>
</evidence>
<accession>A0AAV5E2A8</accession>
<protein>
    <submittedName>
        <fullName evidence="2">Uncharacterized protein</fullName>
    </submittedName>
</protein>